<dbReference type="Pfam" id="PF02037">
    <property type="entry name" value="SAP"/>
    <property type="match status" value="1"/>
</dbReference>
<feature type="region of interest" description="Disordered" evidence="1">
    <location>
        <begin position="148"/>
        <end position="181"/>
    </location>
</feature>
<dbReference type="PROSITE" id="PS50800">
    <property type="entry name" value="SAP"/>
    <property type="match status" value="1"/>
</dbReference>
<feature type="compositionally biased region" description="Basic residues" evidence="1">
    <location>
        <begin position="157"/>
        <end position="181"/>
    </location>
</feature>
<reference evidence="3 4" key="1">
    <citation type="submission" date="2018-06" db="EMBL/GenBank/DDBJ databases">
        <title>Population genomics shows no distinction between pathogenic Candida krusei and environmental Pichia kudriavzevii: One species, four names.</title>
        <authorList>
            <person name="Douglass A.P."/>
            <person name="Offei B."/>
            <person name="Braun-Galleani S."/>
            <person name="Coughlan A.Y."/>
            <person name="Martos A."/>
            <person name="Ortiz-Merino R.A."/>
            <person name="Byrne K.P."/>
            <person name="Wolfe K.H."/>
        </authorList>
    </citation>
    <scope>NUCLEOTIDE SEQUENCE [LARGE SCALE GENOMIC DNA]</scope>
    <source>
        <strain evidence="3 4">CBS573</strain>
    </source>
</reference>
<dbReference type="AlphaFoldDB" id="A0A2U9R5W6"/>
<dbReference type="SUPFAM" id="SSF68906">
    <property type="entry name" value="SAP domain"/>
    <property type="match status" value="1"/>
</dbReference>
<dbReference type="VEuPathDB" id="FungiDB:C5L36_0C03380"/>
<accession>A0A2U9R5W6</accession>
<dbReference type="InterPro" id="IPR040746">
    <property type="entry name" value="THO1_MOS11_C"/>
</dbReference>
<dbReference type="RefSeq" id="XP_029321875.1">
    <property type="nucleotide sequence ID" value="XM_029466015.1"/>
</dbReference>
<dbReference type="Pfam" id="PF18592">
    <property type="entry name" value="Tho1_MOS11_C"/>
    <property type="match status" value="1"/>
</dbReference>
<evidence type="ECO:0000313" key="3">
    <source>
        <dbReference type="EMBL" id="AWU76398.1"/>
    </source>
</evidence>
<dbReference type="SMART" id="SM00513">
    <property type="entry name" value="SAP"/>
    <property type="match status" value="1"/>
</dbReference>
<gene>
    <name evidence="3" type="ORF">C5L36_0C03380</name>
</gene>
<name>A0A2U9R5W6_PICKU</name>
<dbReference type="InterPro" id="IPR003034">
    <property type="entry name" value="SAP_dom"/>
</dbReference>
<keyword evidence="4" id="KW-1185">Reference proteome</keyword>
<feature type="compositionally biased region" description="Low complexity" evidence="1">
    <location>
        <begin position="69"/>
        <end position="90"/>
    </location>
</feature>
<feature type="domain" description="SAP" evidence="2">
    <location>
        <begin position="4"/>
        <end position="38"/>
    </location>
</feature>
<evidence type="ECO:0000256" key="1">
    <source>
        <dbReference type="SAM" id="MobiDB-lite"/>
    </source>
</evidence>
<feature type="compositionally biased region" description="Polar residues" evidence="1">
    <location>
        <begin position="53"/>
        <end position="62"/>
    </location>
</feature>
<dbReference type="Gene3D" id="1.10.720.30">
    <property type="entry name" value="SAP domain"/>
    <property type="match status" value="1"/>
</dbReference>
<evidence type="ECO:0000313" key="4">
    <source>
        <dbReference type="Proteomes" id="UP000249293"/>
    </source>
</evidence>
<dbReference type="Proteomes" id="UP000249293">
    <property type="component" value="Chromosome 3"/>
</dbReference>
<feature type="region of interest" description="Disordered" evidence="1">
    <location>
        <begin position="41"/>
        <end position="90"/>
    </location>
</feature>
<dbReference type="InterPro" id="IPR036361">
    <property type="entry name" value="SAP_dom_sf"/>
</dbReference>
<dbReference type="STRING" id="4909.A0A2U9R5W6"/>
<evidence type="ECO:0000259" key="2">
    <source>
        <dbReference type="PROSITE" id="PS50800"/>
    </source>
</evidence>
<organism evidence="3 4">
    <name type="scientific">Pichia kudriavzevii</name>
    <name type="common">Yeast</name>
    <name type="synonym">Issatchenkia orientalis</name>
    <dbReference type="NCBI Taxonomy" id="4909"/>
    <lineage>
        <taxon>Eukaryota</taxon>
        <taxon>Fungi</taxon>
        <taxon>Dikarya</taxon>
        <taxon>Ascomycota</taxon>
        <taxon>Saccharomycotina</taxon>
        <taxon>Pichiomycetes</taxon>
        <taxon>Pichiales</taxon>
        <taxon>Pichiaceae</taxon>
        <taxon>Pichia</taxon>
    </lineage>
</organism>
<sequence length="196" mass="21070">MTKYATLLKGKLQELLAERGLPTDGTKDVLVERLEESDKIAAELDQDLEEPVANSSQGATTDKNVEDQTVPTTNDATVTDATTTPTAVGDATESLQARAVKLLEGKIARVRRFGDESSAVALQKQLARVVRFGVTPGSALALEVEGPPTVNGDSPLHHGHSHGHGHHHHHHGHGHGPHGRRVGYVRKVRETAKVHK</sequence>
<proteinExistence type="predicted"/>
<dbReference type="EMBL" id="CP028775">
    <property type="protein sequence ID" value="AWU76398.1"/>
    <property type="molecule type" value="Genomic_DNA"/>
</dbReference>
<dbReference type="GeneID" id="40384193"/>
<dbReference type="OrthoDB" id="445357at2759"/>
<dbReference type="KEGG" id="pkz:C5L36_0C03380"/>
<protein>
    <recommendedName>
        <fullName evidence="2">SAP domain-containing protein</fullName>
    </recommendedName>
</protein>